<dbReference type="Gene3D" id="2.180.10.10">
    <property type="entry name" value="RHS repeat-associated core"/>
    <property type="match status" value="1"/>
</dbReference>
<dbReference type="Pfam" id="PF25023">
    <property type="entry name" value="TEN_YD-shell"/>
    <property type="match status" value="1"/>
</dbReference>
<dbReference type="NCBIfam" id="TIGR03696">
    <property type="entry name" value="Rhs_assc_core"/>
    <property type="match status" value="1"/>
</dbReference>
<evidence type="ECO:0000259" key="3">
    <source>
        <dbReference type="Pfam" id="PF25023"/>
    </source>
</evidence>
<evidence type="ECO:0000313" key="5">
    <source>
        <dbReference type="Proteomes" id="UP000262142"/>
    </source>
</evidence>
<feature type="domain" description="Teneurin-like YD-shell" evidence="3">
    <location>
        <begin position="72"/>
        <end position="187"/>
    </location>
</feature>
<proteinExistence type="predicted"/>
<feature type="compositionally biased region" description="Polar residues" evidence="2">
    <location>
        <begin position="1"/>
        <end position="20"/>
    </location>
</feature>
<dbReference type="Proteomes" id="UP000262142">
    <property type="component" value="Unassembled WGS sequence"/>
</dbReference>
<evidence type="ECO:0000256" key="2">
    <source>
        <dbReference type="SAM" id="MobiDB-lite"/>
    </source>
</evidence>
<name>A0A383U479_9FLAO</name>
<dbReference type="InterPro" id="IPR022385">
    <property type="entry name" value="Rhs_assc_core"/>
</dbReference>
<dbReference type="PANTHER" id="PTHR32305">
    <property type="match status" value="1"/>
</dbReference>
<keyword evidence="1" id="KW-0677">Repeat</keyword>
<keyword evidence="5" id="KW-1185">Reference proteome</keyword>
<evidence type="ECO:0000256" key="1">
    <source>
        <dbReference type="ARBA" id="ARBA00022737"/>
    </source>
</evidence>
<dbReference type="AlphaFoldDB" id="A0A383U479"/>
<dbReference type="InterPro" id="IPR050708">
    <property type="entry name" value="T6SS_VgrG/RHS"/>
</dbReference>
<evidence type="ECO:0000313" key="4">
    <source>
        <dbReference type="EMBL" id="SZD74367.1"/>
    </source>
</evidence>
<dbReference type="EMBL" id="UNSC01000014">
    <property type="protein sequence ID" value="SZD74367.1"/>
    <property type="molecule type" value="Genomic_DNA"/>
</dbReference>
<feature type="compositionally biased region" description="Pro residues" evidence="2">
    <location>
        <begin position="27"/>
        <end position="45"/>
    </location>
</feature>
<dbReference type="InterPro" id="IPR056823">
    <property type="entry name" value="TEN-like_YD-shell"/>
</dbReference>
<feature type="region of interest" description="Disordered" evidence="2">
    <location>
        <begin position="1"/>
        <end position="45"/>
    </location>
</feature>
<dbReference type="OrthoDB" id="1376075at2"/>
<organism evidence="4 5">
    <name type="scientific">Candidatus Ornithobacterium hominis</name>
    <dbReference type="NCBI Taxonomy" id="2497989"/>
    <lineage>
        <taxon>Bacteria</taxon>
        <taxon>Pseudomonadati</taxon>
        <taxon>Bacteroidota</taxon>
        <taxon>Flavobacteriia</taxon>
        <taxon>Flavobacteriales</taxon>
        <taxon>Weeksellaceae</taxon>
        <taxon>Ornithobacterium</taxon>
    </lineage>
</organism>
<dbReference type="RefSeq" id="WP_119059918.1">
    <property type="nucleotide sequence ID" value="NZ_UNSC01000014.1"/>
</dbReference>
<gene>
    <name evidence="4" type="primary">wapA_9</name>
    <name evidence="4" type="ORF">SAMEA104719789_01793</name>
</gene>
<dbReference type="PANTHER" id="PTHR32305:SF15">
    <property type="entry name" value="PROTEIN RHSA-RELATED"/>
    <property type="match status" value="1"/>
</dbReference>
<sequence>MWQSQWTEQPYPSLGWQNIRQDQEPPEGWPRPPKFNEPGDVPGPPVQYGDPITPQTVKAGYGFIDNGIIEKNLYFYHPDHLGSSSYITDREGRITQHTEYIAFGEVLFEEHSTSKTMPYLFNGKELDSETGLYYYGARYYDPRVSLWLNVDPMMLRDEAMDDEDSSNGGVFNPMNNAVYTFSYQNPVKYVDPDGECPNCITAAGGALVGAIIGGGIEAGMQLYKNGKITSWKAIGGSAAQGAITGAAAGFTGGASLVVTAGVAGGANVVGGVVNRAIQGKKTTATDVVIDATVGAAFGAGGKYVNKAITKAQANKWAKIGSTGAVGEAALKKLGGSPQVYKGTSKGPRYIDQLVGDVAHESKVGYTSLTKKIKIQIAKDAELLDRDEIKSAVWHFYKSPKTGKIGVTKPLLDELKKNNIKYIIHNK</sequence>
<protein>
    <submittedName>
        <fullName evidence="4">Cell wall-associated polypeptide CWBP200</fullName>
    </submittedName>
</protein>
<accession>A0A383U479</accession>
<reference evidence="4 5" key="1">
    <citation type="submission" date="2018-09" db="EMBL/GenBank/DDBJ databases">
        <authorList>
            <consortium name="Pathogen Informatics"/>
        </authorList>
    </citation>
    <scope>NUCLEOTIDE SEQUENCE [LARGE SCALE GENOMIC DNA]</scope>
    <source>
        <strain evidence="4 5">OH-22767</strain>
    </source>
</reference>